<protein>
    <recommendedName>
        <fullName evidence="3">D-inositol 3-phosphate glycosyltransferase</fullName>
    </recommendedName>
</protein>
<proteinExistence type="predicted"/>
<dbReference type="Gene3D" id="3.40.50.2000">
    <property type="entry name" value="Glycogen Phosphorylase B"/>
    <property type="match status" value="2"/>
</dbReference>
<evidence type="ECO:0000313" key="2">
    <source>
        <dbReference type="Proteomes" id="UP001501257"/>
    </source>
</evidence>
<evidence type="ECO:0000313" key="1">
    <source>
        <dbReference type="EMBL" id="GAA5228998.1"/>
    </source>
</evidence>
<dbReference type="Proteomes" id="UP001501257">
    <property type="component" value="Unassembled WGS sequence"/>
</dbReference>
<accession>A0ABP9TT33</accession>
<dbReference type="EMBL" id="BAABLK010000092">
    <property type="protein sequence ID" value="GAA5228998.1"/>
    <property type="molecule type" value="Genomic_DNA"/>
</dbReference>
<gene>
    <name evidence="1" type="ORF">GCM10025778_35370</name>
</gene>
<sequence>MHLHFGFDAIGPQQMRELVAELRRHRKPLVYTVHDLINPHQQDPAAHRALLDVLIPEADTLITLTSGAAREIHDRWGVHAKVLPHPHVVDFETMERIRASRDPGPCRRIGVHLKSLRPNMDPRILAPLARITARLPRVKLQVNIHTQPMNPEHAEYQPQLARMLQAGAEAGQWKLVVHEYFSEPELFAYLASLDISVLPYRFGTHSGWLEAALDVGTHVAVPDCGHYTDQDASLAQFRLTSGGVDEDSLDQAVRSLLRRKDLPGLDATGRRIQRQYLANTHHEVYAELMINRQPDASNHLADIRGHADA</sequence>
<reference evidence="2" key="1">
    <citation type="journal article" date="2019" name="Int. J. Syst. Evol. Microbiol.">
        <title>The Global Catalogue of Microorganisms (GCM) 10K type strain sequencing project: providing services to taxonomists for standard genome sequencing and annotation.</title>
        <authorList>
            <consortium name="The Broad Institute Genomics Platform"/>
            <consortium name="The Broad Institute Genome Sequencing Center for Infectious Disease"/>
            <person name="Wu L."/>
            <person name="Ma J."/>
        </authorList>
    </citation>
    <scope>NUCLEOTIDE SEQUENCE [LARGE SCALE GENOMIC DNA]</scope>
    <source>
        <strain evidence="2">JCM 18952</strain>
    </source>
</reference>
<name>A0ABP9TT33_9MICC</name>
<evidence type="ECO:0008006" key="3">
    <source>
        <dbReference type="Google" id="ProtNLM"/>
    </source>
</evidence>
<organism evidence="1 2">
    <name type="scientific">Paeniglutamicibacter antarcticus</name>
    <dbReference type="NCBI Taxonomy" id="494023"/>
    <lineage>
        <taxon>Bacteria</taxon>
        <taxon>Bacillati</taxon>
        <taxon>Actinomycetota</taxon>
        <taxon>Actinomycetes</taxon>
        <taxon>Micrococcales</taxon>
        <taxon>Micrococcaceae</taxon>
        <taxon>Paeniglutamicibacter</taxon>
    </lineage>
</organism>
<keyword evidence="2" id="KW-1185">Reference proteome</keyword>
<dbReference type="SUPFAM" id="SSF53756">
    <property type="entry name" value="UDP-Glycosyltransferase/glycogen phosphorylase"/>
    <property type="match status" value="1"/>
</dbReference>
<comment type="caution">
    <text evidence="1">The sequence shown here is derived from an EMBL/GenBank/DDBJ whole genome shotgun (WGS) entry which is preliminary data.</text>
</comment>